<reference evidence="13" key="1">
    <citation type="submission" date="2025-05" db="UniProtKB">
        <authorList>
            <consortium name="EnsemblMetazoa"/>
        </authorList>
    </citation>
    <scope>IDENTIFICATION</scope>
</reference>
<feature type="domain" description="SH3" evidence="8">
    <location>
        <begin position="1052"/>
        <end position="1116"/>
    </location>
</feature>
<evidence type="ECO:0000256" key="7">
    <source>
        <dbReference type="SAM" id="MobiDB-lite"/>
    </source>
</evidence>
<dbReference type="SMART" id="SM00326">
    <property type="entry name" value="SH3"/>
    <property type="match status" value="4"/>
</dbReference>
<feature type="domain" description="SH3" evidence="8">
    <location>
        <begin position="1136"/>
        <end position="1195"/>
    </location>
</feature>
<feature type="domain" description="SH3" evidence="8">
    <location>
        <begin position="913"/>
        <end position="971"/>
    </location>
</feature>
<dbReference type="PROSITE" id="PS50002">
    <property type="entry name" value="SH3"/>
    <property type="match status" value="4"/>
</dbReference>
<dbReference type="PROSITE" id="PS50010">
    <property type="entry name" value="DH_2"/>
    <property type="match status" value="1"/>
</dbReference>
<dbReference type="SUPFAM" id="SSF49562">
    <property type="entry name" value="C2 domain (Calcium/lipid-binding domain, CaLB)"/>
    <property type="match status" value="1"/>
</dbReference>
<organism evidence="13 14">
    <name type="scientific">Diabrotica virgifera virgifera</name>
    <name type="common">western corn rootworm</name>
    <dbReference type="NCBI Taxonomy" id="50390"/>
    <lineage>
        <taxon>Eukaryota</taxon>
        <taxon>Metazoa</taxon>
        <taxon>Ecdysozoa</taxon>
        <taxon>Arthropoda</taxon>
        <taxon>Hexapoda</taxon>
        <taxon>Insecta</taxon>
        <taxon>Pterygota</taxon>
        <taxon>Neoptera</taxon>
        <taxon>Endopterygota</taxon>
        <taxon>Coleoptera</taxon>
        <taxon>Polyphaga</taxon>
        <taxon>Cucujiformia</taxon>
        <taxon>Chrysomeloidea</taxon>
        <taxon>Chrysomelidae</taxon>
        <taxon>Galerucinae</taxon>
        <taxon>Diabroticina</taxon>
        <taxon>Diabroticites</taxon>
        <taxon>Diabrotica</taxon>
    </lineage>
</organism>
<dbReference type="PANTHER" id="PTHR46006">
    <property type="entry name" value="RHO GUANINE NUCLEOTIDE EXCHANGE FACTOR AT 64C, ISOFORM A"/>
    <property type="match status" value="1"/>
</dbReference>
<dbReference type="Pfam" id="PF16652">
    <property type="entry name" value="PH_13"/>
    <property type="match status" value="1"/>
</dbReference>
<keyword evidence="2 6" id="KW-0728">SH3 domain</keyword>
<evidence type="ECO:0000259" key="11">
    <source>
        <dbReference type="PROSITE" id="PS50031"/>
    </source>
</evidence>
<dbReference type="SMART" id="SM00027">
    <property type="entry name" value="EH"/>
    <property type="match status" value="2"/>
</dbReference>
<dbReference type="InterPro" id="IPR000008">
    <property type="entry name" value="C2_dom"/>
</dbReference>
<dbReference type="Pfam" id="PF12763">
    <property type="entry name" value="EH"/>
    <property type="match status" value="2"/>
</dbReference>
<dbReference type="PROSITE" id="PS50031">
    <property type="entry name" value="EH"/>
    <property type="match status" value="2"/>
</dbReference>
<keyword evidence="4" id="KW-0254">Endocytosis</keyword>
<dbReference type="CDD" id="cd11839">
    <property type="entry name" value="SH3_Intersectin_4"/>
    <property type="match status" value="1"/>
</dbReference>
<feature type="region of interest" description="Disordered" evidence="7">
    <location>
        <begin position="419"/>
        <end position="552"/>
    </location>
</feature>
<feature type="compositionally biased region" description="Polar residues" evidence="7">
    <location>
        <begin position="316"/>
        <end position="341"/>
    </location>
</feature>
<dbReference type="GeneID" id="114330018"/>
<feature type="region of interest" description="Disordered" evidence="7">
    <location>
        <begin position="305"/>
        <end position="344"/>
    </location>
</feature>
<dbReference type="InterPro" id="IPR000261">
    <property type="entry name" value="EH_dom"/>
</dbReference>
<dbReference type="RefSeq" id="XP_050500254.1">
    <property type="nucleotide sequence ID" value="XM_050644297.1"/>
</dbReference>
<feature type="domain" description="SH3" evidence="8">
    <location>
        <begin position="790"/>
        <end position="851"/>
    </location>
</feature>
<evidence type="ECO:0000256" key="1">
    <source>
        <dbReference type="ARBA" id="ARBA00004496"/>
    </source>
</evidence>
<comment type="subcellular location">
    <subcellularLocation>
        <location evidence="1">Cytoplasm</location>
    </subcellularLocation>
</comment>
<evidence type="ECO:0000256" key="6">
    <source>
        <dbReference type="PROSITE-ProRule" id="PRU00192"/>
    </source>
</evidence>
<dbReference type="SMART" id="SM00325">
    <property type="entry name" value="RhoGEF"/>
    <property type="match status" value="1"/>
</dbReference>
<dbReference type="PRINTS" id="PR00452">
    <property type="entry name" value="SH3DOMAIN"/>
</dbReference>
<dbReference type="SUPFAM" id="SSF47473">
    <property type="entry name" value="EF-hand"/>
    <property type="match status" value="2"/>
</dbReference>
<dbReference type="CDD" id="cd11836">
    <property type="entry name" value="SH3_Intersectin_1"/>
    <property type="match status" value="1"/>
</dbReference>
<dbReference type="Gene3D" id="1.20.900.10">
    <property type="entry name" value="Dbl homology (DH) domain"/>
    <property type="match status" value="1"/>
</dbReference>
<keyword evidence="5" id="KW-0106">Calcium</keyword>
<sequence>MSAAGTPSTDPWVILARERTRYEEQFRSLKPNNGIITGDQAKSFLLQSQLPPIILGQIWALADTDADGKMNIDEFSIACKLINLKLRGYEVPKGLPPSLLASLKVNTPPAIPPLPNTALVNPPSRPEPPKIAPMMSTQPLSQPLTSTQPPLLPGLIGQPPSNITPNTASMGMVQTGIVPPTKGNFTNIPNAPNIPTGIIPPMQSTVPLVQPLIDAAPSMASTAPLVSGIPLSSSTIQPVMSSAPLVSGVPLTASSIAPTIPPISSVLPPNLSGGPGIPPPIPNIPSVPVNTVAPLPAPGMSPITSQPVGVVGRPGATSTPRASITSLERTHSIDSTSSQPEWSVPHQTKLKYTQIFNTTDRTRTGFLSGAQARNVMVQTKLPQNILALIWALSDMDADGRLGCEEFVLAMHLCEQASLGHAPPSRLPPDLIPPSFRRTRTTSISSQGSAPIDQDPASTLLQNSFEDKRKENFEKGQAELERRRKTLLDQQRQEREERERKEREEQEKKEKARQEAERKRLDELEKQMRDQQEKERLIEEEKKRQADQREAARKEMERQRQLEWEKQRLQELHNQRQREQETVLKLKARNQSLTIELTTLNDQVKELSQKICDTRMGVSSVKTTIDGMRSTRDSQMQEMSQLKNKLKEQNAKLLALSQEKIKLDAKNKANTQDTEQARLAFENKEVTIKNLKTKVDDMQVEIDSKMADIENNNTQLKDLQTELKNLVNECEQLYSVYEVKRNTILDMKNSGKPNEMNAWQSTDAWGSNDNETSSDWPVDNWAASTDVSTLPGLVKYRALYEFVARNNDEISFQPGDIINVPKEQTGEPGWLAGEIRGHTGWFPEAYVEPVDGVGVRDDSAFSQTTTSIEETEATRLEGIAEVPEGSETTNSFEPTPVHVPSEVEQPVALVEPEVEPEYYIANYPYQSVEPGDLTFNAGEVIGVIKKEGDWWTGKLGNLVGIFPSNYVQKVDVNSSANTINAAPVAAPPEPTQEPALPPMPPMELSTGVSAEAVESALANVSAQSQADNEVSQISLNKAKEEAYAQAGQVVKTKKPEIASVIAPYQSTSPEQLSLARGQLIMIRKKTDSGWWEGELQAKGRKRQVGWFPASYVKVLNSSGRISGRTTPVSTTRMQQEVIIDKVIALYPYSAGNPDELTFAKDDIISVTAREEEAWWRGELNGVSGLFPSNYVSPLQQSPPLTPQNKKRKESINEFVQTEKSYVHDMSVVHEVFEEPLRKCKLISAKEIDEIFVNWQDIIFCNKLFLKDLLNANKTGSDMIGHIICKHLPEMKAYVTFCGKQLDSAALLQKLTENSTAFRDLVKKCQNNVATKGMPLSSFLIKPMQRITRYPLLINKILENTPDDHPDYKNLQEALILAESFLNSINENVRLKENQDRLNWLQQCVQNDLNIVFNSETNKLGPRQLLHYGIFNKLKSNKELLGFLFNDFFMFVQATKSIGVQFTFQINENVSYKLYKQPILIQNLMVSRDSSDNIESGTDSNRVLNIQDDKNTYKIALLVHTVSECGLWMKRIESAKEMCSKMFTLSLQNKRKTLPHFRNSLIIRKIEGKEIVVKKVNEQRGSLNRKKGKHHTENIYCKVALGTQEQETDVARETYNNGNSVQNGLPHTPSLVWNYSMQFQLRNLNQESLIVTVYKQNHFSPDDFLGRAELRIKEILRDSQNHNGPITKKLILHQVESGEITVKLDLHLFDNY</sequence>
<dbReference type="Pfam" id="PF00168">
    <property type="entry name" value="C2"/>
    <property type="match status" value="1"/>
</dbReference>
<protein>
    <recommendedName>
        <fullName evidence="15">Intersectin-1</fullName>
    </recommendedName>
</protein>
<evidence type="ECO:0000313" key="14">
    <source>
        <dbReference type="Proteomes" id="UP001652700"/>
    </source>
</evidence>
<dbReference type="Proteomes" id="UP001652700">
    <property type="component" value="Unplaced"/>
</dbReference>
<dbReference type="InterPro" id="IPR011992">
    <property type="entry name" value="EF-hand-dom_pair"/>
</dbReference>
<accession>A0ABM5JQN9</accession>
<dbReference type="InterPro" id="IPR035899">
    <property type="entry name" value="DBL_dom_sf"/>
</dbReference>
<evidence type="ECO:0008006" key="15">
    <source>
        <dbReference type="Google" id="ProtNLM"/>
    </source>
</evidence>
<evidence type="ECO:0000256" key="5">
    <source>
        <dbReference type="ARBA" id="ARBA00022837"/>
    </source>
</evidence>
<evidence type="ECO:0000259" key="12">
    <source>
        <dbReference type="PROSITE" id="PS50222"/>
    </source>
</evidence>
<dbReference type="InterPro" id="IPR051480">
    <property type="entry name" value="Endocytic_GEF_Adapter"/>
</dbReference>
<dbReference type="Gene3D" id="1.10.287.1490">
    <property type="match status" value="1"/>
</dbReference>
<dbReference type="Gene3D" id="1.10.238.10">
    <property type="entry name" value="EF-hand"/>
    <property type="match status" value="2"/>
</dbReference>
<dbReference type="EnsemblMetazoa" id="XM_050644297.1">
    <property type="protein sequence ID" value="XP_050500254.1"/>
    <property type="gene ID" value="LOC114330018"/>
</dbReference>
<dbReference type="SUPFAM" id="SSF50729">
    <property type="entry name" value="PH domain-like"/>
    <property type="match status" value="1"/>
</dbReference>
<feature type="domain" description="EH" evidence="11">
    <location>
        <begin position="18"/>
        <end position="106"/>
    </location>
</feature>
<evidence type="ECO:0000259" key="10">
    <source>
        <dbReference type="PROSITE" id="PS50010"/>
    </source>
</evidence>
<dbReference type="SMART" id="SM00054">
    <property type="entry name" value="EFh"/>
    <property type="match status" value="2"/>
</dbReference>
<evidence type="ECO:0000256" key="2">
    <source>
        <dbReference type="ARBA" id="ARBA00022443"/>
    </source>
</evidence>
<dbReference type="EnsemblMetazoa" id="XM_050644296.1">
    <property type="protein sequence ID" value="XP_050500253.1"/>
    <property type="gene ID" value="LOC114330018"/>
</dbReference>
<feature type="compositionally biased region" description="Basic and acidic residues" evidence="7">
    <location>
        <begin position="464"/>
        <end position="481"/>
    </location>
</feature>
<feature type="compositionally biased region" description="Basic and acidic residues" evidence="7">
    <location>
        <begin position="490"/>
        <end position="552"/>
    </location>
</feature>
<evidence type="ECO:0000313" key="13">
    <source>
        <dbReference type="EnsemblMetazoa" id="XP_050500254.1"/>
    </source>
</evidence>
<proteinExistence type="predicted"/>
<dbReference type="InterPro" id="IPR018247">
    <property type="entry name" value="EF_Hand_1_Ca_BS"/>
</dbReference>
<dbReference type="SUPFAM" id="SSF50044">
    <property type="entry name" value="SH3-domain"/>
    <property type="match status" value="4"/>
</dbReference>
<keyword evidence="14" id="KW-1185">Reference proteome</keyword>
<dbReference type="PROSITE" id="PS50004">
    <property type="entry name" value="C2"/>
    <property type="match status" value="1"/>
</dbReference>
<dbReference type="Pfam" id="PF00018">
    <property type="entry name" value="SH3_1"/>
    <property type="match status" value="1"/>
</dbReference>
<dbReference type="SMART" id="SM00239">
    <property type="entry name" value="C2"/>
    <property type="match status" value="1"/>
</dbReference>
<evidence type="ECO:0000256" key="3">
    <source>
        <dbReference type="ARBA" id="ARBA00022490"/>
    </source>
</evidence>
<dbReference type="Pfam" id="PF14604">
    <property type="entry name" value="SH3_9"/>
    <property type="match status" value="3"/>
</dbReference>
<dbReference type="SUPFAM" id="SSF48065">
    <property type="entry name" value="DBL homology domain (DH-domain)"/>
    <property type="match status" value="1"/>
</dbReference>
<evidence type="ECO:0000259" key="8">
    <source>
        <dbReference type="PROSITE" id="PS50002"/>
    </source>
</evidence>
<feature type="domain" description="EF-hand" evidence="12">
    <location>
        <begin position="381"/>
        <end position="416"/>
    </location>
</feature>
<dbReference type="InterPro" id="IPR000219">
    <property type="entry name" value="DH_dom"/>
</dbReference>
<evidence type="ECO:0000259" key="9">
    <source>
        <dbReference type="PROSITE" id="PS50004"/>
    </source>
</evidence>
<feature type="domain" description="EH" evidence="11">
    <location>
        <begin position="348"/>
        <end position="437"/>
    </location>
</feature>
<dbReference type="PROSITE" id="PS00018">
    <property type="entry name" value="EF_HAND_1"/>
    <property type="match status" value="2"/>
</dbReference>
<dbReference type="InterPro" id="IPR001849">
    <property type="entry name" value="PH_domain"/>
</dbReference>
<dbReference type="Gene3D" id="2.30.30.40">
    <property type="entry name" value="SH3 Domains"/>
    <property type="match status" value="4"/>
</dbReference>
<feature type="region of interest" description="Disordered" evidence="7">
    <location>
        <begin position="114"/>
        <end position="133"/>
    </location>
</feature>
<feature type="domain" description="DH" evidence="10">
    <location>
        <begin position="1205"/>
        <end position="1386"/>
    </location>
</feature>
<dbReference type="InterPro" id="IPR036028">
    <property type="entry name" value="SH3-like_dom_sf"/>
</dbReference>
<dbReference type="PROSITE" id="PS50222">
    <property type="entry name" value="EF_HAND_2"/>
    <property type="match status" value="2"/>
</dbReference>
<dbReference type="RefSeq" id="XP_050500253.1">
    <property type="nucleotide sequence ID" value="XM_050644296.1"/>
</dbReference>
<dbReference type="CDD" id="cd00160">
    <property type="entry name" value="RhoGEF"/>
    <property type="match status" value="1"/>
</dbReference>
<dbReference type="InterPro" id="IPR001452">
    <property type="entry name" value="SH3_domain"/>
</dbReference>
<dbReference type="InterPro" id="IPR011993">
    <property type="entry name" value="PH-like_dom_sf"/>
</dbReference>
<feature type="domain" description="EF-hand" evidence="12">
    <location>
        <begin position="50"/>
        <end position="85"/>
    </location>
</feature>
<dbReference type="CDD" id="cd11838">
    <property type="entry name" value="SH3_Intersectin_3"/>
    <property type="match status" value="1"/>
</dbReference>
<dbReference type="CDD" id="cd00052">
    <property type="entry name" value="EH"/>
    <property type="match status" value="2"/>
</dbReference>
<name>A0ABM5JQN9_DIAVI</name>
<dbReference type="Pfam" id="PF00621">
    <property type="entry name" value="RhoGEF"/>
    <property type="match status" value="1"/>
</dbReference>
<dbReference type="PANTHER" id="PTHR46006:SF6">
    <property type="entry name" value="INTERSECTIN-2 ISOFORM X1"/>
    <property type="match status" value="1"/>
</dbReference>
<dbReference type="Gene3D" id="2.60.40.150">
    <property type="entry name" value="C2 domain"/>
    <property type="match status" value="1"/>
</dbReference>
<dbReference type="Gene3D" id="2.30.29.30">
    <property type="entry name" value="Pleckstrin-homology domain (PH domain)/Phosphotyrosine-binding domain (PTB)"/>
    <property type="match status" value="1"/>
</dbReference>
<feature type="domain" description="C2" evidence="9">
    <location>
        <begin position="1537"/>
        <end position="1684"/>
    </location>
</feature>
<dbReference type="InterPro" id="IPR035892">
    <property type="entry name" value="C2_domain_sf"/>
</dbReference>
<evidence type="ECO:0000256" key="4">
    <source>
        <dbReference type="ARBA" id="ARBA00022583"/>
    </source>
</evidence>
<keyword evidence="3" id="KW-0963">Cytoplasm</keyword>
<dbReference type="InterPro" id="IPR002048">
    <property type="entry name" value="EF_hand_dom"/>
</dbReference>